<gene>
    <name evidence="2" type="ORF">B0J12DRAFT_342101</name>
</gene>
<dbReference type="EMBL" id="JAGTJR010000005">
    <property type="protein sequence ID" value="KAH7060722.1"/>
    <property type="molecule type" value="Genomic_DNA"/>
</dbReference>
<keyword evidence="1" id="KW-1133">Transmembrane helix</keyword>
<dbReference type="Proteomes" id="UP000774617">
    <property type="component" value="Unassembled WGS sequence"/>
</dbReference>
<evidence type="ECO:0000313" key="2">
    <source>
        <dbReference type="EMBL" id="KAH7060722.1"/>
    </source>
</evidence>
<keyword evidence="1" id="KW-0812">Transmembrane</keyword>
<keyword evidence="1" id="KW-0472">Membrane</keyword>
<keyword evidence="3" id="KW-1185">Reference proteome</keyword>
<sequence>MVLGWYFGRSSSWPLLGSLLSAMPIGLLFFTFLPACVLGWGGCYQAAAAPSALPSKDVIFIALLFGLALDTRVDKASHLPFLPRRRDYDERGGRSVAKSCSDTVVGSLLVSSRRPPESISRDGVRYIASRRSSGS</sequence>
<comment type="caution">
    <text evidence="2">The sequence shown here is derived from an EMBL/GenBank/DDBJ whole genome shotgun (WGS) entry which is preliminary data.</text>
</comment>
<name>A0ABQ8GM36_9PEZI</name>
<evidence type="ECO:0000313" key="3">
    <source>
        <dbReference type="Proteomes" id="UP000774617"/>
    </source>
</evidence>
<reference evidence="2 3" key="1">
    <citation type="journal article" date="2021" name="Nat. Commun.">
        <title>Genetic determinants of endophytism in the Arabidopsis root mycobiome.</title>
        <authorList>
            <person name="Mesny F."/>
            <person name="Miyauchi S."/>
            <person name="Thiergart T."/>
            <person name="Pickel B."/>
            <person name="Atanasova L."/>
            <person name="Karlsson M."/>
            <person name="Huettel B."/>
            <person name="Barry K.W."/>
            <person name="Haridas S."/>
            <person name="Chen C."/>
            <person name="Bauer D."/>
            <person name="Andreopoulos W."/>
            <person name="Pangilinan J."/>
            <person name="LaButti K."/>
            <person name="Riley R."/>
            <person name="Lipzen A."/>
            <person name="Clum A."/>
            <person name="Drula E."/>
            <person name="Henrissat B."/>
            <person name="Kohler A."/>
            <person name="Grigoriev I.V."/>
            <person name="Martin F.M."/>
            <person name="Hacquard S."/>
        </authorList>
    </citation>
    <scope>NUCLEOTIDE SEQUENCE [LARGE SCALE GENOMIC DNA]</scope>
    <source>
        <strain evidence="2 3">MPI-SDFR-AT-0080</strain>
    </source>
</reference>
<organism evidence="2 3">
    <name type="scientific">Macrophomina phaseolina</name>
    <dbReference type="NCBI Taxonomy" id="35725"/>
    <lineage>
        <taxon>Eukaryota</taxon>
        <taxon>Fungi</taxon>
        <taxon>Dikarya</taxon>
        <taxon>Ascomycota</taxon>
        <taxon>Pezizomycotina</taxon>
        <taxon>Dothideomycetes</taxon>
        <taxon>Dothideomycetes incertae sedis</taxon>
        <taxon>Botryosphaeriales</taxon>
        <taxon>Botryosphaeriaceae</taxon>
        <taxon>Macrophomina</taxon>
    </lineage>
</organism>
<protein>
    <submittedName>
        <fullName evidence="2">Uncharacterized protein</fullName>
    </submittedName>
</protein>
<accession>A0ABQ8GM36</accession>
<proteinExistence type="predicted"/>
<evidence type="ECO:0000256" key="1">
    <source>
        <dbReference type="SAM" id="Phobius"/>
    </source>
</evidence>
<feature type="transmembrane region" description="Helical" evidence="1">
    <location>
        <begin position="12"/>
        <end position="40"/>
    </location>
</feature>